<evidence type="ECO:0000313" key="12">
    <source>
        <dbReference type="RefSeq" id="XP_030374406.1"/>
    </source>
</evidence>
<dbReference type="OrthoDB" id="10047021at2759"/>
<dbReference type="PANTHER" id="PTHR21210">
    <property type="entry name" value="TRNA (URACIL-O(2)-)-METHYLTRANSFERASE-RELATED"/>
    <property type="match status" value="1"/>
</dbReference>
<dbReference type="RefSeq" id="XP_030374406.1">
    <property type="nucleotide sequence ID" value="XM_030518546.1"/>
</dbReference>
<comment type="subcellular location">
    <subcellularLocation>
        <location evidence="2 10">Cytoplasm</location>
    </subcellularLocation>
</comment>
<evidence type="ECO:0000256" key="4">
    <source>
        <dbReference type="ARBA" id="ARBA00022490"/>
    </source>
</evidence>
<dbReference type="GeneID" id="115623975"/>
<reference evidence="12" key="1">
    <citation type="submission" date="2025-08" db="UniProtKB">
        <authorList>
            <consortium name="RefSeq"/>
        </authorList>
    </citation>
    <scope>IDENTIFICATION</scope>
    <source>
        <strain evidence="12">11010-0011.00</strain>
        <tissue evidence="12">Whole body</tissue>
    </source>
</reference>
<evidence type="ECO:0000256" key="9">
    <source>
        <dbReference type="ARBA" id="ARBA00047957"/>
    </source>
</evidence>
<evidence type="ECO:0000256" key="7">
    <source>
        <dbReference type="ARBA" id="ARBA00022691"/>
    </source>
</evidence>
<sequence>MRIAEKSNCITESQFWHGIAILISNYHALNKQIFQVLITQVEKFQNGQKLNVDSNEEELQLQLQKETRTCESFKILFKLLTKKLANNVLATGVVDFKQRTYECHFPNESFDDFLVRWHESELEVKMLTERPAAKQGNRWAEFVLLPKLLSWSQSKSEGTGQAQPSKSLKLVDVEKYNDLYKALKHRHAQRLLTYWQEVKESTDPLKFIYEDLAIAAYLITLWSCTQNEPSACVFADLGCGNGLLVHVLNAEGYKGYGFDIRKRKLWTHYPADIQLFELAIEPKAVSLPSDVNWLIGNHSDELSPWLPVLAARLRTKYFLLPCCPFELSGLKFQRRNTGISAYQDFFQYARQLSEKCGFETLEDRLKIPSTKRMALIGLKCSKTYADIEYYVQEELRKYATGDEDNGMSVRLREKTELVRNCTKVERTILDFLVLKIFKMLLDNSSGSEAATWNPGKKLSMREIAQSLTREELRGIKSECGGIKTLLRNKHEVFQFCGSDLIGIRQPISCAGLHASKAHTIKRRACFFKLNHPQGCPLSDEECSFVH</sequence>
<dbReference type="Proteomes" id="UP000504634">
    <property type="component" value="Unplaced"/>
</dbReference>
<evidence type="ECO:0000256" key="8">
    <source>
        <dbReference type="ARBA" id="ARBA00022694"/>
    </source>
</evidence>
<accession>A0A6J2TC87</accession>
<dbReference type="AlphaFoldDB" id="A0A6J2TC87"/>
<dbReference type="SUPFAM" id="SSF53335">
    <property type="entry name" value="S-adenosyl-L-methionine-dependent methyltransferases"/>
    <property type="match status" value="1"/>
</dbReference>
<evidence type="ECO:0000256" key="3">
    <source>
        <dbReference type="ARBA" id="ARBA00009056"/>
    </source>
</evidence>
<keyword evidence="8 10" id="KW-0819">tRNA processing</keyword>
<dbReference type="EC" id="2.1.1.211" evidence="10"/>
<organism evidence="11 12">
    <name type="scientific">Drosophila lebanonensis</name>
    <name type="common">Fruit fly</name>
    <name type="synonym">Scaptodrosophila lebanonensis</name>
    <dbReference type="NCBI Taxonomy" id="7225"/>
    <lineage>
        <taxon>Eukaryota</taxon>
        <taxon>Metazoa</taxon>
        <taxon>Ecdysozoa</taxon>
        <taxon>Arthropoda</taxon>
        <taxon>Hexapoda</taxon>
        <taxon>Insecta</taxon>
        <taxon>Pterygota</taxon>
        <taxon>Neoptera</taxon>
        <taxon>Endopterygota</taxon>
        <taxon>Diptera</taxon>
        <taxon>Brachycera</taxon>
        <taxon>Muscomorpha</taxon>
        <taxon>Ephydroidea</taxon>
        <taxon>Drosophilidae</taxon>
        <taxon>Scaptodrosophila</taxon>
    </lineage>
</organism>
<evidence type="ECO:0000313" key="11">
    <source>
        <dbReference type="Proteomes" id="UP000504634"/>
    </source>
</evidence>
<keyword evidence="11" id="KW-1185">Reference proteome</keyword>
<evidence type="ECO:0000256" key="2">
    <source>
        <dbReference type="ARBA" id="ARBA00004496"/>
    </source>
</evidence>
<dbReference type="PANTHER" id="PTHR21210:SF0">
    <property type="entry name" value="TRNA (URACIL-O(2)-)-METHYLTRANSFERASE-RELATED"/>
    <property type="match status" value="1"/>
</dbReference>
<comment type="catalytic activity">
    <reaction evidence="9 10">
        <text>uridine(44) in tRNA(Ser) + S-adenosyl-L-methionine = 2'-O-methyluridine(44) in tRNA(Ser) + S-adenosyl-L-homocysteine + H(+)</text>
        <dbReference type="Rhea" id="RHEA:43100"/>
        <dbReference type="Rhea" id="RHEA-COMP:10339"/>
        <dbReference type="Rhea" id="RHEA-COMP:10340"/>
        <dbReference type="ChEBI" id="CHEBI:15378"/>
        <dbReference type="ChEBI" id="CHEBI:57856"/>
        <dbReference type="ChEBI" id="CHEBI:59789"/>
        <dbReference type="ChEBI" id="CHEBI:65315"/>
        <dbReference type="ChEBI" id="CHEBI:74478"/>
        <dbReference type="EC" id="2.1.1.211"/>
    </reaction>
</comment>
<dbReference type="InterPro" id="IPR011671">
    <property type="entry name" value="tRNA_uracil_MeTrfase"/>
</dbReference>
<evidence type="ECO:0000256" key="6">
    <source>
        <dbReference type="ARBA" id="ARBA00022679"/>
    </source>
</evidence>
<keyword evidence="6 10" id="KW-0808">Transferase</keyword>
<dbReference type="Pfam" id="PF07757">
    <property type="entry name" value="AdoMet_MTase"/>
    <property type="match status" value="1"/>
</dbReference>
<evidence type="ECO:0000256" key="10">
    <source>
        <dbReference type="RuleBase" id="RU368004"/>
    </source>
</evidence>
<dbReference type="GO" id="GO:0005737">
    <property type="term" value="C:cytoplasm"/>
    <property type="evidence" value="ECO:0007669"/>
    <property type="project" value="UniProtKB-SubCell"/>
</dbReference>
<proteinExistence type="inferred from homology"/>
<comment type="function">
    <text evidence="10">Adenosyl-L-methionine (AdoMet)-dependent tRNA (uracil-O(2)-)-methyltransferase.</text>
</comment>
<keyword evidence="5 10" id="KW-0489">Methyltransferase</keyword>
<keyword evidence="7 10" id="KW-0949">S-adenosyl-L-methionine</keyword>
<evidence type="ECO:0000256" key="1">
    <source>
        <dbReference type="ARBA" id="ARBA00002778"/>
    </source>
</evidence>
<dbReference type="GO" id="GO:0141101">
    <property type="term" value="F:tRNA(Ser) (uridine(44)-2'-O-)-methyltransferase activity"/>
    <property type="evidence" value="ECO:0007669"/>
    <property type="project" value="UniProtKB-EC"/>
</dbReference>
<evidence type="ECO:0000256" key="5">
    <source>
        <dbReference type="ARBA" id="ARBA00022603"/>
    </source>
</evidence>
<comment type="function">
    <text evidence="1">Probable adenosyl-L-methionine (AdoMet)-dependent tRNA (uracil-O(2)-)-methyltransferase.</text>
</comment>
<gene>
    <name evidence="12" type="primary">LOC115623975</name>
</gene>
<comment type="similarity">
    <text evidence="3 10">Belongs to the TRM44 family.</text>
</comment>
<name>A0A6J2TC87_DROLE</name>
<dbReference type="GO" id="GO:0030488">
    <property type="term" value="P:tRNA methylation"/>
    <property type="evidence" value="ECO:0007669"/>
    <property type="project" value="UniProtKB-UniRule"/>
</dbReference>
<protein>
    <recommendedName>
        <fullName evidence="10">tRNA (uracil-O(2)-)-methyltransferase</fullName>
        <ecNumber evidence="10">2.1.1.211</ecNumber>
    </recommendedName>
</protein>
<dbReference type="InterPro" id="IPR029063">
    <property type="entry name" value="SAM-dependent_MTases_sf"/>
</dbReference>
<keyword evidence="4 10" id="KW-0963">Cytoplasm</keyword>